<dbReference type="RefSeq" id="XP_060671360.1">
    <property type="nucleotide sequence ID" value="XM_060815377.1"/>
</dbReference>
<dbReference type="SUPFAM" id="SSF56112">
    <property type="entry name" value="Protein kinase-like (PK-like)"/>
    <property type="match status" value="1"/>
</dbReference>
<dbReference type="Pfam" id="PF00069">
    <property type="entry name" value="Pkinase"/>
    <property type="match status" value="1"/>
</dbReference>
<organism evidence="12 13">
    <name type="scientific">Ziziphus jujuba</name>
    <name type="common">Chinese jujube</name>
    <name type="synonym">Ziziphus sativa</name>
    <dbReference type="NCBI Taxonomy" id="326968"/>
    <lineage>
        <taxon>Eukaryota</taxon>
        <taxon>Viridiplantae</taxon>
        <taxon>Streptophyta</taxon>
        <taxon>Embryophyta</taxon>
        <taxon>Tracheophyta</taxon>
        <taxon>Spermatophyta</taxon>
        <taxon>Magnoliopsida</taxon>
        <taxon>eudicotyledons</taxon>
        <taxon>Gunneridae</taxon>
        <taxon>Pentapetalae</taxon>
        <taxon>rosids</taxon>
        <taxon>fabids</taxon>
        <taxon>Rosales</taxon>
        <taxon>Rhamnaceae</taxon>
        <taxon>Paliureae</taxon>
        <taxon>Ziziphus</taxon>
    </lineage>
</organism>
<keyword evidence="5 9" id="KW-1133">Transmembrane helix</keyword>
<dbReference type="GeneID" id="132803124"/>
<protein>
    <submittedName>
        <fullName evidence="13">MDIS1-interacting receptor like kinase 2-like</fullName>
    </submittedName>
</protein>
<dbReference type="Gene3D" id="3.30.200.20">
    <property type="entry name" value="Phosphorylase Kinase, domain 1"/>
    <property type="match status" value="1"/>
</dbReference>
<name>A0ABM4A3Q8_ZIZJJ</name>
<dbReference type="InterPro" id="IPR003591">
    <property type="entry name" value="Leu-rich_rpt_typical-subtyp"/>
</dbReference>
<keyword evidence="8" id="KW-0067">ATP-binding</keyword>
<keyword evidence="6 9" id="KW-0472">Membrane</keyword>
<keyword evidence="12" id="KW-1185">Reference proteome</keyword>
<feature type="chain" id="PRO_5046924287" evidence="10">
    <location>
        <begin position="35"/>
        <end position="987"/>
    </location>
</feature>
<feature type="signal peptide" evidence="10">
    <location>
        <begin position="1"/>
        <end position="34"/>
    </location>
</feature>
<evidence type="ECO:0000256" key="9">
    <source>
        <dbReference type="SAM" id="Phobius"/>
    </source>
</evidence>
<evidence type="ECO:0000256" key="10">
    <source>
        <dbReference type="SAM" id="SignalP"/>
    </source>
</evidence>
<sequence>MAPWHPNLVVRSLDQFLLFIIILLFLCSSSTCFATSGEAVALVKWKDSLDMNPTTHSLLRSWNLNSTHSTSHHLYNNIPCTWVGITCNDFGSVINITLESSNLKGTLHNFNFSSFPSLLTLDFYNNSLYGSIPMHIGNLYTLTFLDMGSNHLSGNIPSQICLLTSLRFLALAENYLNGSIPPQIGMLVSLEVMYAYSNNLSGSIPVSIGNLSKLTVLELSENKVVGSIRNEIGQLKSLTTLYLDANQLTGSIPVSIGNLSKLTDLDFDENKIVGSIPNEIGLLKSLIGLYLFDNQLTGSIPVSIGNLSRLSSLELGGNKLVGSIPNNICLGGKLTWFTAGDNKFSGSIPKSIRNCSSLVVLSVAGNQLRGNISAEFGRYPNLGYMDLSTNKFFGELSENWGQCPKLTMLNISNNKIFSRLPPELGKATRLQKLDLSSNLLVGKIPKELGQLKMLYILKLNNNSLSSNVPVEIGMMSDLETLDLAANQLSGPIPMHLELCSKLLHLNLRNNKFSGIIPFQIGNLLSLEDLDLSKNLLLGELPSELGHLDKLETFNLSHNNLSGLIPFMSNELLSLTTVDISYNQLEGPLPHIKAFTEAPIEALEGNKGLCGNNPSLKPCPTSKDKNRNQAVIAMIVSISSILFLLFIIGGILFVCRKRVRNMDEPRETRTEAFFAAWNHDGKKVHEEIVEATENFDSKYCIGVGGNGSVYKTLLSTGQIVAVKKFHENDGIDHQQAFKSETSILPKVRHRNIIKLFGFCVHTRYSFLVYEFMKLGSLVKILSDNEKAMELEWFKRVNIVKGLANAISYLHHECFPAIVHRDISSKNVLLDDECEAHISDFGSATTLDPDSSNWTPFAGTLGYSVPELAYTMEVNEKIDVYSFGVVALESIMGEHPGDLISSLLSSPLHAVDVLLKDVLDQRLSPPKRQIADQVVSIAEIAFACVRQSPQSRPTMKQVSQKLSTPLQSLSVPFHMVTIKQLFDSPTWTT</sequence>
<evidence type="ECO:0000256" key="8">
    <source>
        <dbReference type="PROSITE-ProRule" id="PRU10141"/>
    </source>
</evidence>
<dbReference type="PANTHER" id="PTHR48056">
    <property type="entry name" value="LRR RECEPTOR-LIKE SERINE/THREONINE-PROTEIN KINASE-RELATED"/>
    <property type="match status" value="1"/>
</dbReference>
<feature type="transmembrane region" description="Helical" evidence="9">
    <location>
        <begin position="629"/>
        <end position="654"/>
    </location>
</feature>
<comment type="subcellular location">
    <subcellularLocation>
        <location evidence="1">Membrane</location>
    </subcellularLocation>
</comment>
<dbReference type="InterPro" id="IPR017441">
    <property type="entry name" value="Protein_kinase_ATP_BS"/>
</dbReference>
<evidence type="ECO:0000256" key="1">
    <source>
        <dbReference type="ARBA" id="ARBA00004370"/>
    </source>
</evidence>
<proteinExistence type="predicted"/>
<gene>
    <name evidence="13" type="primary">LOC132803124</name>
</gene>
<evidence type="ECO:0000256" key="4">
    <source>
        <dbReference type="ARBA" id="ARBA00022737"/>
    </source>
</evidence>
<dbReference type="InterPro" id="IPR001611">
    <property type="entry name" value="Leu-rich_rpt"/>
</dbReference>
<dbReference type="PROSITE" id="PS00107">
    <property type="entry name" value="PROTEIN_KINASE_ATP"/>
    <property type="match status" value="1"/>
</dbReference>
<evidence type="ECO:0000313" key="13">
    <source>
        <dbReference type="RefSeq" id="XP_060671360.1"/>
    </source>
</evidence>
<dbReference type="SUPFAM" id="SSF52047">
    <property type="entry name" value="RNI-like"/>
    <property type="match status" value="1"/>
</dbReference>
<keyword evidence="2" id="KW-0433">Leucine-rich repeat</keyword>
<dbReference type="PANTHER" id="PTHR48056:SF42">
    <property type="entry name" value="MDIS1-INTERACTING RECEPTOR LIKE KINASE 2-LIKE"/>
    <property type="match status" value="1"/>
</dbReference>
<evidence type="ECO:0000256" key="2">
    <source>
        <dbReference type="ARBA" id="ARBA00022614"/>
    </source>
</evidence>
<keyword evidence="7" id="KW-0325">Glycoprotein</keyword>
<dbReference type="PROSITE" id="PS00109">
    <property type="entry name" value="PROTEIN_KINASE_TYR"/>
    <property type="match status" value="1"/>
</dbReference>
<dbReference type="Proteomes" id="UP001652623">
    <property type="component" value="Chromosome 3"/>
</dbReference>
<evidence type="ECO:0000313" key="12">
    <source>
        <dbReference type="Proteomes" id="UP001652623"/>
    </source>
</evidence>
<keyword evidence="3 9" id="KW-0812">Transmembrane</keyword>
<evidence type="ECO:0000256" key="6">
    <source>
        <dbReference type="ARBA" id="ARBA00023136"/>
    </source>
</evidence>
<dbReference type="InterPro" id="IPR050647">
    <property type="entry name" value="Plant_LRR-RLKs"/>
</dbReference>
<evidence type="ECO:0000256" key="7">
    <source>
        <dbReference type="ARBA" id="ARBA00023180"/>
    </source>
</evidence>
<dbReference type="Gene3D" id="1.10.510.10">
    <property type="entry name" value="Transferase(Phosphotransferase) domain 1"/>
    <property type="match status" value="1"/>
</dbReference>
<accession>A0ABM4A3Q8</accession>
<keyword evidence="8" id="KW-0547">Nucleotide-binding</keyword>
<dbReference type="InterPro" id="IPR011009">
    <property type="entry name" value="Kinase-like_dom_sf"/>
</dbReference>
<dbReference type="SMART" id="SM00369">
    <property type="entry name" value="LRR_TYP"/>
    <property type="match status" value="7"/>
</dbReference>
<keyword evidence="4" id="KW-0677">Repeat</keyword>
<dbReference type="Pfam" id="PF00560">
    <property type="entry name" value="LRR_1"/>
    <property type="match status" value="9"/>
</dbReference>
<keyword evidence="10" id="KW-0732">Signal</keyword>
<dbReference type="InterPro" id="IPR000719">
    <property type="entry name" value="Prot_kinase_dom"/>
</dbReference>
<dbReference type="Gene3D" id="3.80.10.10">
    <property type="entry name" value="Ribonuclease Inhibitor"/>
    <property type="match status" value="3"/>
</dbReference>
<reference evidence="13" key="1">
    <citation type="submission" date="2025-08" db="UniProtKB">
        <authorList>
            <consortium name="RefSeq"/>
        </authorList>
    </citation>
    <scope>IDENTIFICATION</scope>
    <source>
        <tissue evidence="13">Seedling</tissue>
    </source>
</reference>
<dbReference type="InterPro" id="IPR008266">
    <property type="entry name" value="Tyr_kinase_AS"/>
</dbReference>
<dbReference type="SUPFAM" id="SSF52058">
    <property type="entry name" value="L domain-like"/>
    <property type="match status" value="1"/>
</dbReference>
<dbReference type="InterPro" id="IPR032675">
    <property type="entry name" value="LRR_dom_sf"/>
</dbReference>
<feature type="domain" description="Protein kinase" evidence="11">
    <location>
        <begin position="694"/>
        <end position="965"/>
    </location>
</feature>
<feature type="binding site" evidence="8">
    <location>
        <position position="723"/>
    </location>
    <ligand>
        <name>ATP</name>
        <dbReference type="ChEBI" id="CHEBI:30616"/>
    </ligand>
</feature>
<dbReference type="PROSITE" id="PS50011">
    <property type="entry name" value="PROTEIN_KINASE_DOM"/>
    <property type="match status" value="1"/>
</dbReference>
<evidence type="ECO:0000259" key="11">
    <source>
        <dbReference type="PROSITE" id="PS50011"/>
    </source>
</evidence>
<evidence type="ECO:0000256" key="3">
    <source>
        <dbReference type="ARBA" id="ARBA00022692"/>
    </source>
</evidence>
<evidence type="ECO:0000256" key="5">
    <source>
        <dbReference type="ARBA" id="ARBA00022989"/>
    </source>
</evidence>